<organism evidence="5 6">
    <name type="scientific">Vanrija albida</name>
    <dbReference type="NCBI Taxonomy" id="181172"/>
    <lineage>
        <taxon>Eukaryota</taxon>
        <taxon>Fungi</taxon>
        <taxon>Dikarya</taxon>
        <taxon>Basidiomycota</taxon>
        <taxon>Agaricomycotina</taxon>
        <taxon>Tremellomycetes</taxon>
        <taxon>Trichosporonales</taxon>
        <taxon>Trichosporonaceae</taxon>
        <taxon>Vanrija</taxon>
    </lineage>
</organism>
<evidence type="ECO:0000256" key="1">
    <source>
        <dbReference type="ARBA" id="ARBA00004123"/>
    </source>
</evidence>
<dbReference type="RefSeq" id="XP_069205656.1">
    <property type="nucleotide sequence ID" value="XM_069355815.1"/>
</dbReference>
<name>A0ABR3PUA0_9TREE</name>
<gene>
    <name evidence="5" type="ORF">Q8F55_007382</name>
</gene>
<feature type="region of interest" description="Disordered" evidence="3">
    <location>
        <begin position="1"/>
        <end position="39"/>
    </location>
</feature>
<dbReference type="SMART" id="SM00066">
    <property type="entry name" value="GAL4"/>
    <property type="match status" value="1"/>
</dbReference>
<evidence type="ECO:0000313" key="5">
    <source>
        <dbReference type="EMBL" id="KAL1405712.1"/>
    </source>
</evidence>
<dbReference type="InterPro" id="IPR021858">
    <property type="entry name" value="Fun_TF"/>
</dbReference>
<accession>A0ABR3PUA0</accession>
<dbReference type="CDD" id="cd12148">
    <property type="entry name" value="fungal_TF_MHR"/>
    <property type="match status" value="1"/>
</dbReference>
<feature type="compositionally biased region" description="Low complexity" evidence="3">
    <location>
        <begin position="87"/>
        <end position="100"/>
    </location>
</feature>
<dbReference type="GeneID" id="95988425"/>
<keyword evidence="6" id="KW-1185">Reference proteome</keyword>
<reference evidence="5 6" key="1">
    <citation type="submission" date="2023-08" db="EMBL/GenBank/DDBJ databases">
        <title>Annotated Genome Sequence of Vanrija albida AlHP1.</title>
        <authorList>
            <person name="Herzog R."/>
        </authorList>
    </citation>
    <scope>NUCLEOTIDE SEQUENCE [LARGE SCALE GENOMIC DNA]</scope>
    <source>
        <strain evidence="5 6">AlHP1</strain>
    </source>
</reference>
<evidence type="ECO:0000259" key="4">
    <source>
        <dbReference type="PROSITE" id="PS50048"/>
    </source>
</evidence>
<sequence length="556" mass="60584">MATPAPAAAPAPAPAPAPAAPASAAAPTDDEYQLQRSRNGCLTCRARRVKCDEIKPQCGRCKAGGRDCGWGPEKAPNPRKRRRKLPATAAAAASAASEAAPRSNGGHSPEPGPSRAGSASSSLNPSTKAPAPAQPDLPPVDWISANSRKKLMMDPDEMLTFRHYIGNAEDLIAFNSQRSPFNPWVTIHAPLAFRYSPGTCDTTDALRTAMLAVGAVRLRFIDDPTNQAAACRVTAEARKRVLALLAHVLADPEKYEDEVETAFAALLSITVSSSLSADNGWDDLLTTVLGLIDRLGGAQKILASTPRSHYSVTRFVLEQLAIREVFACMTLGRRPSLIRQPFEPWFFEIEQWSGTDVEWESVERMFGVTRGMVDVMARACSLIGIARESTTQGGRPPRELQDSANGLLAELQVWDHGFNFSPYHSRTQYGNHCFRHAMRIALLRDVLGLDENDDKVVSSARAIIELARELDAEYGPLNWLLWPLLLAGFHLGGDMEAREPLLQLLGHPGPHMCFDTRAGIHLLKEYWRQHDAGGGGSSLTHWQVSDGQLHRSLFAG</sequence>
<dbReference type="Pfam" id="PF11951">
    <property type="entry name" value="Fungal_trans_2"/>
    <property type="match status" value="1"/>
</dbReference>
<comment type="caution">
    <text evidence="5">The sequence shown here is derived from an EMBL/GenBank/DDBJ whole genome shotgun (WGS) entry which is preliminary data.</text>
</comment>
<feature type="compositionally biased region" description="Pro residues" evidence="3">
    <location>
        <begin position="7"/>
        <end position="19"/>
    </location>
</feature>
<dbReference type="PANTHER" id="PTHR37534">
    <property type="entry name" value="TRANSCRIPTIONAL ACTIVATOR PROTEIN UGA3"/>
    <property type="match status" value="1"/>
</dbReference>
<proteinExistence type="predicted"/>
<dbReference type="CDD" id="cd00067">
    <property type="entry name" value="GAL4"/>
    <property type="match status" value="1"/>
</dbReference>
<dbReference type="PROSITE" id="PS50048">
    <property type="entry name" value="ZN2_CY6_FUNGAL_2"/>
    <property type="match status" value="1"/>
</dbReference>
<dbReference type="InterPro" id="IPR036864">
    <property type="entry name" value="Zn2-C6_fun-type_DNA-bd_sf"/>
</dbReference>
<keyword evidence="2" id="KW-0539">Nucleus</keyword>
<dbReference type="PANTHER" id="PTHR37534:SF20">
    <property type="entry name" value="PRO1A C6 ZINK-FINGER PROTEIN"/>
    <property type="match status" value="1"/>
</dbReference>
<dbReference type="Proteomes" id="UP001565368">
    <property type="component" value="Unassembled WGS sequence"/>
</dbReference>
<dbReference type="InterPro" id="IPR001138">
    <property type="entry name" value="Zn2Cys6_DnaBD"/>
</dbReference>
<evidence type="ECO:0000256" key="2">
    <source>
        <dbReference type="ARBA" id="ARBA00023242"/>
    </source>
</evidence>
<feature type="region of interest" description="Disordered" evidence="3">
    <location>
        <begin position="62"/>
        <end position="141"/>
    </location>
</feature>
<comment type="subcellular location">
    <subcellularLocation>
        <location evidence="1">Nucleus</location>
    </subcellularLocation>
</comment>
<dbReference type="Gene3D" id="4.10.240.10">
    <property type="entry name" value="Zn(2)-C6 fungal-type DNA-binding domain"/>
    <property type="match status" value="1"/>
</dbReference>
<protein>
    <recommendedName>
        <fullName evidence="4">Zn(2)-C6 fungal-type domain-containing protein</fullName>
    </recommendedName>
</protein>
<evidence type="ECO:0000313" key="6">
    <source>
        <dbReference type="Proteomes" id="UP001565368"/>
    </source>
</evidence>
<dbReference type="EMBL" id="JBBXJM010000006">
    <property type="protein sequence ID" value="KAL1405712.1"/>
    <property type="molecule type" value="Genomic_DNA"/>
</dbReference>
<dbReference type="PROSITE" id="PS00463">
    <property type="entry name" value="ZN2_CY6_FUNGAL_1"/>
    <property type="match status" value="1"/>
</dbReference>
<feature type="domain" description="Zn(2)-C6 fungal-type" evidence="4">
    <location>
        <begin position="40"/>
        <end position="70"/>
    </location>
</feature>
<evidence type="ECO:0000256" key="3">
    <source>
        <dbReference type="SAM" id="MobiDB-lite"/>
    </source>
</evidence>
<dbReference type="SUPFAM" id="SSF57701">
    <property type="entry name" value="Zn2/Cys6 DNA-binding domain"/>
    <property type="match status" value="1"/>
</dbReference>
<dbReference type="Pfam" id="PF00172">
    <property type="entry name" value="Zn_clus"/>
    <property type="match status" value="1"/>
</dbReference>
<feature type="compositionally biased region" description="Low complexity" evidence="3">
    <location>
        <begin position="113"/>
        <end position="126"/>
    </location>
</feature>